<dbReference type="InterPro" id="IPR023587">
    <property type="entry name" value="Metalthion_dom_sf_vert"/>
</dbReference>
<evidence type="ECO:0000256" key="1">
    <source>
        <dbReference type="ARBA" id="ARBA00007283"/>
    </source>
</evidence>
<dbReference type="InterPro" id="IPR018064">
    <property type="entry name" value="Metalthion_vert_metal_BS"/>
</dbReference>
<keyword evidence="2" id="KW-0479">Metal-binding</keyword>
<dbReference type="InterPro" id="IPR000006">
    <property type="entry name" value="Metalthion_vert"/>
</dbReference>
<dbReference type="GO" id="GO:0071276">
    <property type="term" value="P:cellular response to cadmium ion"/>
    <property type="evidence" value="ECO:0007669"/>
    <property type="project" value="TreeGrafter"/>
</dbReference>
<dbReference type="PRINTS" id="PR00860">
    <property type="entry name" value="MTVERTEBRATE"/>
</dbReference>
<protein>
    <submittedName>
        <fullName evidence="6">Metallothionein-1B-like</fullName>
    </submittedName>
</protein>
<name>A0A4W2C8K5_BOBOX</name>
<dbReference type="InterPro" id="IPR017854">
    <property type="entry name" value="Metalthion_dom_sf"/>
</dbReference>
<evidence type="ECO:0000256" key="2">
    <source>
        <dbReference type="ARBA" id="ARBA00022723"/>
    </source>
</evidence>
<dbReference type="GO" id="GO:0005634">
    <property type="term" value="C:nucleus"/>
    <property type="evidence" value="ECO:0007669"/>
    <property type="project" value="TreeGrafter"/>
</dbReference>
<dbReference type="GO" id="GO:0071294">
    <property type="term" value="P:cellular response to zinc ion"/>
    <property type="evidence" value="ECO:0007669"/>
    <property type="project" value="TreeGrafter"/>
</dbReference>
<dbReference type="GO" id="GO:0046872">
    <property type="term" value="F:metal ion binding"/>
    <property type="evidence" value="ECO:0007669"/>
    <property type="project" value="UniProtKB-KW"/>
</dbReference>
<keyword evidence="7" id="KW-1185">Reference proteome</keyword>
<dbReference type="Pfam" id="PF00131">
    <property type="entry name" value="Metallothio"/>
    <property type="match status" value="1"/>
</dbReference>
<dbReference type="GO" id="GO:0010273">
    <property type="term" value="P:detoxification of copper ion"/>
    <property type="evidence" value="ECO:0007669"/>
    <property type="project" value="TreeGrafter"/>
</dbReference>
<gene>
    <name evidence="5" type="primary">LOC113876840</name>
</gene>
<reference evidence="7 8" key="1">
    <citation type="submission" date="2018-11" db="EMBL/GenBank/DDBJ databases">
        <title>Haplotype-resolved cattle genomes.</title>
        <authorList>
            <person name="Low W.Y."/>
            <person name="Tearle R."/>
            <person name="Bickhart D.M."/>
            <person name="Rosen B.D."/>
            <person name="Koren S."/>
            <person name="Rhie A."/>
            <person name="Hiendleder S."/>
            <person name="Phillippy A.M."/>
            <person name="Smith T.P.L."/>
            <person name="Williams J.L."/>
        </authorList>
    </citation>
    <scope>NUCLEOTIDE SEQUENCE [LARGE SCALE GENOMIC DNA]</scope>
</reference>
<accession>A0A4W2C8K5</accession>
<dbReference type="GO" id="GO:0006882">
    <property type="term" value="P:intracellular zinc ion homeostasis"/>
    <property type="evidence" value="ECO:0007669"/>
    <property type="project" value="TreeGrafter"/>
</dbReference>
<dbReference type="Ensembl" id="ENSBIXT00000017288.1">
    <property type="protein sequence ID" value="ENSBIXP00000009187.1"/>
    <property type="gene ID" value="ENSBIXG00000014895.1"/>
</dbReference>
<dbReference type="GeneTree" id="ENSGT00950000182967"/>
<dbReference type="AlphaFoldDB" id="A0A4W2C8K5"/>
<evidence type="ECO:0000256" key="3">
    <source>
        <dbReference type="ARBA" id="ARBA00022851"/>
    </source>
</evidence>
<dbReference type="Proteomes" id="UP000429181">
    <property type="component" value="Chromosome 18"/>
</dbReference>
<sequence length="181" mass="18396">MESTEAPDYPCCPQPGGQGTTRLGPSAGRRPWSCRALMAGGDMVPLGVQDIDLAPSPSQPGLGLEPGAFPGKGIYFPGTRREELGLLHLPEWRGALPGLVLTQEEREGPADGCVAPPASCSPLAFSFLAGGSCSCAGSCTCKACRCPSCKKSCCSCCPVGCAKCAQGCVCKGASDKCSCCA</sequence>
<reference evidence="5" key="2">
    <citation type="submission" date="2025-05" db="UniProtKB">
        <authorList>
            <consortium name="Ensembl"/>
        </authorList>
    </citation>
    <scope>IDENTIFICATION</scope>
</reference>
<proteinExistence type="inferred from homology"/>
<evidence type="ECO:0000256" key="4">
    <source>
        <dbReference type="SAM" id="MobiDB-lite"/>
    </source>
</evidence>
<evidence type="ECO:0000313" key="5">
    <source>
        <dbReference type="Ensembl" id="ENSBIXP00000009187.1"/>
    </source>
</evidence>
<organism evidence="5 7">
    <name type="scientific">Bos indicus x Bos taurus</name>
    <name type="common">Hybrid cattle</name>
    <dbReference type="NCBI Taxonomy" id="30522"/>
    <lineage>
        <taxon>Eukaryota</taxon>
        <taxon>Metazoa</taxon>
        <taxon>Chordata</taxon>
        <taxon>Craniata</taxon>
        <taxon>Vertebrata</taxon>
        <taxon>Euteleostomi</taxon>
        <taxon>Mammalia</taxon>
        <taxon>Eutheria</taxon>
        <taxon>Laurasiatheria</taxon>
        <taxon>Artiodactyla</taxon>
        <taxon>Ruminantia</taxon>
        <taxon>Pecora</taxon>
        <taxon>Bovidae</taxon>
        <taxon>Bovinae</taxon>
        <taxon>Bos</taxon>
    </lineage>
</organism>
<dbReference type="Gene3D" id="4.10.10.10">
    <property type="entry name" value="Metallothionein Isoform II"/>
    <property type="match status" value="1"/>
</dbReference>
<dbReference type="PANTHER" id="PTHR23299:SF22">
    <property type="entry name" value="METALLOTHIONEIN-1G"/>
    <property type="match status" value="1"/>
</dbReference>
<feature type="region of interest" description="Disordered" evidence="4">
    <location>
        <begin position="1"/>
        <end position="28"/>
    </location>
</feature>
<dbReference type="GO" id="GO:0005737">
    <property type="term" value="C:cytoplasm"/>
    <property type="evidence" value="ECO:0007669"/>
    <property type="project" value="TreeGrafter"/>
</dbReference>
<keyword evidence="3" id="KW-0480">Metal-thiolate cluster</keyword>
<comment type="similarity">
    <text evidence="1">Belongs to the metallothionein superfamily. Type 1 family.</text>
</comment>
<dbReference type="Ensembl" id="ENSBIXT00005045444.1">
    <property type="protein sequence ID" value="ENSBIXP00005034539.1"/>
    <property type="gene ID" value="ENSBIXG00005015498.1"/>
</dbReference>
<dbReference type="Proteomes" id="UP000314981">
    <property type="component" value="Chromosome 18"/>
</dbReference>
<evidence type="ECO:0000313" key="7">
    <source>
        <dbReference type="Proteomes" id="UP000314981"/>
    </source>
</evidence>
<evidence type="ECO:0000313" key="8">
    <source>
        <dbReference type="Proteomes" id="UP000429181"/>
    </source>
</evidence>
<dbReference type="GO" id="GO:0071280">
    <property type="term" value="P:cellular response to copper ion"/>
    <property type="evidence" value="ECO:0007669"/>
    <property type="project" value="TreeGrafter"/>
</dbReference>
<evidence type="ECO:0000313" key="6">
    <source>
        <dbReference type="Ensembl" id="ENSBIXP00005034539.1"/>
    </source>
</evidence>
<dbReference type="STRING" id="30522.A0A4W2C8K5"/>
<dbReference type="FunFam" id="4.10.10.10:FF:000001">
    <property type="entry name" value="Metallothionein"/>
    <property type="match status" value="1"/>
</dbReference>
<dbReference type="SUPFAM" id="SSF57868">
    <property type="entry name" value="Metallothionein"/>
    <property type="match status" value="1"/>
</dbReference>
<dbReference type="PROSITE" id="PS00203">
    <property type="entry name" value="METALLOTHIONEIN_VRT"/>
    <property type="match status" value="1"/>
</dbReference>
<dbReference type="PANTHER" id="PTHR23299">
    <property type="entry name" value="METALLOTHIONEIN"/>
    <property type="match status" value="1"/>
</dbReference>